<dbReference type="NCBIfam" id="TIGR00684">
    <property type="entry name" value="narJ"/>
    <property type="match status" value="1"/>
</dbReference>
<dbReference type="InterPro" id="IPR020945">
    <property type="entry name" value="DMSO/NO3_reduct_chaperone"/>
</dbReference>
<dbReference type="EMBL" id="FNHP01000004">
    <property type="protein sequence ID" value="SDM32664.1"/>
    <property type="molecule type" value="Genomic_DNA"/>
</dbReference>
<dbReference type="GO" id="GO:0016530">
    <property type="term" value="F:metallochaperone activity"/>
    <property type="evidence" value="ECO:0007669"/>
    <property type="project" value="TreeGrafter"/>
</dbReference>
<dbReference type="GO" id="GO:0051082">
    <property type="term" value="F:unfolded protein binding"/>
    <property type="evidence" value="ECO:0007669"/>
    <property type="project" value="InterPro"/>
</dbReference>
<sequence length="242" mass="25923">MAQQEPHNIPVTQRVAGRHPGAVSLRVLGALLGYPDAALREHLYEMEALLAADGVLSASRRAGVAALVRHLQEGEPLAVETEYVELFDRGRATSLYLFEHVHGDSRDRGPAMIDLGETYAKAGLLLVEDELPDYLPAVLEFVSTQPPREAKGFLGEIAHLLDAVHAALVQRTSPYAAALAALLDLAGHKPKADTPVPVEPPLDESWQEPAAFDGCSSAGQARPGQPQPVHIVRKNPLPSQGA</sequence>
<gene>
    <name evidence="3" type="ORF">SAMN05428957_104238</name>
</gene>
<dbReference type="Proteomes" id="UP000198552">
    <property type="component" value="Unassembled WGS sequence"/>
</dbReference>
<dbReference type="Pfam" id="PF02613">
    <property type="entry name" value="Nitrate_red_del"/>
    <property type="match status" value="1"/>
</dbReference>
<dbReference type="STRING" id="1527607.SAMN05428957_104238"/>
<dbReference type="GO" id="GO:0042128">
    <property type="term" value="P:nitrate assimilation"/>
    <property type="evidence" value="ECO:0007669"/>
    <property type="project" value="UniProtKB-KW"/>
</dbReference>
<dbReference type="OrthoDB" id="8478585at2"/>
<evidence type="ECO:0000256" key="1">
    <source>
        <dbReference type="ARBA" id="ARBA00023063"/>
    </source>
</evidence>
<reference evidence="4" key="1">
    <citation type="submission" date="2016-10" db="EMBL/GenBank/DDBJ databases">
        <authorList>
            <person name="Varghese N."/>
            <person name="Submissions S."/>
        </authorList>
    </citation>
    <scope>NUCLEOTIDE SEQUENCE [LARGE SCALE GENOMIC DNA]</scope>
    <source>
        <strain evidence="4">EPL6</strain>
    </source>
</reference>
<keyword evidence="1" id="KW-0534">Nitrate assimilation</keyword>
<dbReference type="InterPro" id="IPR036411">
    <property type="entry name" value="TorD-like_sf"/>
</dbReference>
<dbReference type="AlphaFoldDB" id="A0A1G9SB08"/>
<dbReference type="GO" id="GO:0051131">
    <property type="term" value="P:chaperone-mediated protein complex assembly"/>
    <property type="evidence" value="ECO:0007669"/>
    <property type="project" value="InterPro"/>
</dbReference>
<dbReference type="RefSeq" id="WP_091568998.1">
    <property type="nucleotide sequence ID" value="NZ_FNHP01000004.1"/>
</dbReference>
<dbReference type="PANTHER" id="PTHR43680">
    <property type="entry name" value="NITRATE REDUCTASE MOLYBDENUM COFACTOR ASSEMBLY CHAPERONE"/>
    <property type="match status" value="1"/>
</dbReference>
<keyword evidence="4" id="KW-1185">Reference proteome</keyword>
<dbReference type="SUPFAM" id="SSF89155">
    <property type="entry name" value="TorD-like"/>
    <property type="match status" value="1"/>
</dbReference>
<evidence type="ECO:0000256" key="2">
    <source>
        <dbReference type="SAM" id="MobiDB-lite"/>
    </source>
</evidence>
<evidence type="ECO:0000313" key="4">
    <source>
        <dbReference type="Proteomes" id="UP000198552"/>
    </source>
</evidence>
<evidence type="ECO:0000313" key="3">
    <source>
        <dbReference type="EMBL" id="SDM32664.1"/>
    </source>
</evidence>
<organism evidence="3 4">
    <name type="scientific">Oryzisolibacter propanilivorax</name>
    <dbReference type="NCBI Taxonomy" id="1527607"/>
    <lineage>
        <taxon>Bacteria</taxon>
        <taxon>Pseudomonadati</taxon>
        <taxon>Pseudomonadota</taxon>
        <taxon>Betaproteobacteria</taxon>
        <taxon>Burkholderiales</taxon>
        <taxon>Comamonadaceae</taxon>
        <taxon>Oryzisolibacter</taxon>
    </lineage>
</organism>
<dbReference type="Gene3D" id="1.10.3480.10">
    <property type="entry name" value="TorD-like"/>
    <property type="match status" value="1"/>
</dbReference>
<protein>
    <submittedName>
        <fullName evidence="3">Respiratory nitrate reductase chaperone NarJ</fullName>
    </submittedName>
</protein>
<accession>A0A1G9SB08</accession>
<feature type="region of interest" description="Disordered" evidence="2">
    <location>
        <begin position="192"/>
        <end position="242"/>
    </location>
</feature>
<dbReference type="InterPro" id="IPR003765">
    <property type="entry name" value="NO3_reductase_chaperone_NarJ"/>
</dbReference>
<name>A0A1G9SB08_9BURK</name>
<proteinExistence type="predicted"/>
<dbReference type="PANTHER" id="PTHR43680:SF2">
    <property type="entry name" value="NITRATE REDUCTASE MOLYBDENUM COFACTOR ASSEMBLY CHAPERONE NARJ"/>
    <property type="match status" value="1"/>
</dbReference>